<accession>A0A2G6MTY6</accession>
<dbReference type="Pfam" id="PF26315">
    <property type="entry name" value="TsoX"/>
    <property type="match status" value="1"/>
</dbReference>
<dbReference type="NCBIfam" id="NF045809">
    <property type="entry name" value="seleno_TsoX"/>
    <property type="match status" value="1"/>
</dbReference>
<gene>
    <name evidence="1" type="ORF">CSA25_00345</name>
</gene>
<sequence length="71" mass="8139">MSCKKAIGVAKEMKNRFGEKISLNIFTTDSEEARKYDFRSATNVLFESDLIPLEISLDEQKMTDFLSEKLS</sequence>
<proteinExistence type="predicted"/>
<dbReference type="Proteomes" id="UP000231203">
    <property type="component" value="Unassembled WGS sequence"/>
</dbReference>
<protein>
    <submittedName>
        <fullName evidence="1">Uncharacterized protein</fullName>
    </submittedName>
</protein>
<reference evidence="1 2" key="1">
    <citation type="submission" date="2017-10" db="EMBL/GenBank/DDBJ databases">
        <title>Novel microbial diversity and functional potential in the marine mammal oral microbiome.</title>
        <authorList>
            <person name="Dudek N.K."/>
            <person name="Sun C.L."/>
            <person name="Burstein D."/>
            <person name="Kantor R.S."/>
            <person name="Aliaga Goltsman D.S."/>
            <person name="Bik E.M."/>
            <person name="Thomas B.C."/>
            <person name="Banfield J.F."/>
            <person name="Relman D.A."/>
        </authorList>
    </citation>
    <scope>NUCLEOTIDE SEQUENCE [LARGE SCALE GENOMIC DNA]</scope>
    <source>
        <strain evidence="1">DOLJORAL78_47_202</strain>
    </source>
</reference>
<organism evidence="1 2">
    <name type="scientific">Desulfobacter postgatei</name>
    <dbReference type="NCBI Taxonomy" id="2293"/>
    <lineage>
        <taxon>Bacteria</taxon>
        <taxon>Pseudomonadati</taxon>
        <taxon>Thermodesulfobacteriota</taxon>
        <taxon>Desulfobacteria</taxon>
        <taxon>Desulfobacterales</taxon>
        <taxon>Desulfobacteraceae</taxon>
        <taxon>Desulfobacter</taxon>
    </lineage>
</organism>
<name>A0A2G6MTY6_9BACT</name>
<evidence type="ECO:0000313" key="1">
    <source>
        <dbReference type="EMBL" id="PIE63422.1"/>
    </source>
</evidence>
<comment type="caution">
    <text evidence="1">The sequence shown here is derived from an EMBL/GenBank/DDBJ whole genome shotgun (WGS) entry which is preliminary data.</text>
</comment>
<dbReference type="EMBL" id="PDTI01000007">
    <property type="protein sequence ID" value="PIE63422.1"/>
    <property type="molecule type" value="Genomic_DNA"/>
</dbReference>
<dbReference type="AlphaFoldDB" id="A0A2G6MTY6"/>
<evidence type="ECO:0000313" key="2">
    <source>
        <dbReference type="Proteomes" id="UP000231203"/>
    </source>
</evidence>
<dbReference type="InterPro" id="IPR054792">
    <property type="entry name" value="TsoX"/>
</dbReference>